<feature type="domain" description="Thyroglobulin type-1" evidence="8">
    <location>
        <begin position="291"/>
        <end position="354"/>
    </location>
</feature>
<dbReference type="Pfam" id="PF00095">
    <property type="entry name" value="WAP"/>
    <property type="match status" value="1"/>
</dbReference>
<gene>
    <name evidence="10" type="ORF">AWC38_SpisGene13616</name>
</gene>
<dbReference type="InterPro" id="IPR036857">
    <property type="entry name" value="Thyroglobulin_1_sf"/>
</dbReference>
<evidence type="ECO:0000256" key="2">
    <source>
        <dbReference type="ARBA" id="ARBA00022525"/>
    </source>
</evidence>
<keyword evidence="3" id="KW-0677">Repeat</keyword>
<dbReference type="InterPro" id="IPR036645">
    <property type="entry name" value="Elafin-like_sf"/>
</dbReference>
<protein>
    <submittedName>
        <fullName evidence="10">Waprin-Phi3</fullName>
    </submittedName>
</protein>
<feature type="disulfide bond" evidence="5">
    <location>
        <begin position="294"/>
        <end position="313"/>
    </location>
</feature>
<keyword evidence="11" id="KW-1185">Reference proteome</keyword>
<dbReference type="EMBL" id="LSMT01000259">
    <property type="protein sequence ID" value="PFX21895.1"/>
    <property type="molecule type" value="Genomic_DNA"/>
</dbReference>
<evidence type="ECO:0000256" key="3">
    <source>
        <dbReference type="ARBA" id="ARBA00022737"/>
    </source>
</evidence>
<feature type="compositionally biased region" description="Low complexity" evidence="6">
    <location>
        <begin position="613"/>
        <end position="650"/>
    </location>
</feature>
<dbReference type="InterPro" id="IPR051950">
    <property type="entry name" value="Dev_reg/Prot_inhib"/>
</dbReference>
<dbReference type="OrthoDB" id="5980003at2759"/>
<dbReference type="InterPro" id="IPR008906">
    <property type="entry name" value="HATC_C_dom"/>
</dbReference>
<evidence type="ECO:0000259" key="8">
    <source>
        <dbReference type="PROSITE" id="PS51162"/>
    </source>
</evidence>
<dbReference type="SUPFAM" id="SSF57610">
    <property type="entry name" value="Thyroglobulin type-1 domain"/>
    <property type="match status" value="3"/>
</dbReference>
<dbReference type="InterPro" id="IPR008197">
    <property type="entry name" value="WAP_dom"/>
</dbReference>
<dbReference type="SMART" id="SM00217">
    <property type="entry name" value="WAP"/>
    <property type="match status" value="1"/>
</dbReference>
<accession>A0A2B4S074</accession>
<comment type="subcellular location">
    <subcellularLocation>
        <location evidence="1">Secreted</location>
    </subcellularLocation>
</comment>
<feature type="domain" description="WAP" evidence="9">
    <location>
        <begin position="415"/>
        <end position="462"/>
    </location>
</feature>
<evidence type="ECO:0000256" key="6">
    <source>
        <dbReference type="SAM" id="MobiDB-lite"/>
    </source>
</evidence>
<dbReference type="GO" id="GO:0030414">
    <property type="term" value="F:peptidase inhibitor activity"/>
    <property type="evidence" value="ECO:0007669"/>
    <property type="project" value="InterPro"/>
</dbReference>
<dbReference type="PROSITE" id="PS51390">
    <property type="entry name" value="WAP"/>
    <property type="match status" value="1"/>
</dbReference>
<dbReference type="Gene3D" id="4.10.800.10">
    <property type="entry name" value="Thyroglobulin type-1"/>
    <property type="match status" value="2"/>
</dbReference>
<feature type="transmembrane region" description="Helical" evidence="7">
    <location>
        <begin position="841"/>
        <end position="860"/>
    </location>
</feature>
<keyword evidence="7" id="KW-1133">Transmembrane helix</keyword>
<evidence type="ECO:0000256" key="1">
    <source>
        <dbReference type="ARBA" id="ARBA00004613"/>
    </source>
</evidence>
<evidence type="ECO:0000313" key="11">
    <source>
        <dbReference type="Proteomes" id="UP000225706"/>
    </source>
</evidence>
<comment type="caution">
    <text evidence="10">The sequence shown here is derived from an EMBL/GenBank/DDBJ whole genome shotgun (WGS) entry which is preliminary data.</text>
</comment>
<organism evidence="10 11">
    <name type="scientific">Stylophora pistillata</name>
    <name type="common">Smooth cauliflower coral</name>
    <dbReference type="NCBI Taxonomy" id="50429"/>
    <lineage>
        <taxon>Eukaryota</taxon>
        <taxon>Metazoa</taxon>
        <taxon>Cnidaria</taxon>
        <taxon>Anthozoa</taxon>
        <taxon>Hexacorallia</taxon>
        <taxon>Scleractinia</taxon>
        <taxon>Astrocoeniina</taxon>
        <taxon>Pocilloporidae</taxon>
        <taxon>Stylophora</taxon>
    </lineage>
</organism>
<keyword evidence="2" id="KW-0964">Secreted</keyword>
<comment type="caution">
    <text evidence="5">Lacks conserved residue(s) required for the propagation of feature annotation.</text>
</comment>
<proteinExistence type="predicted"/>
<evidence type="ECO:0000256" key="5">
    <source>
        <dbReference type="PROSITE-ProRule" id="PRU00500"/>
    </source>
</evidence>
<dbReference type="InterPro" id="IPR000716">
    <property type="entry name" value="Thyroglobulin_1"/>
</dbReference>
<feature type="region of interest" description="Disordered" evidence="6">
    <location>
        <begin position="552"/>
        <end position="683"/>
    </location>
</feature>
<keyword evidence="7" id="KW-0812">Transmembrane</keyword>
<evidence type="ECO:0000256" key="4">
    <source>
        <dbReference type="ARBA" id="ARBA00023157"/>
    </source>
</evidence>
<dbReference type="PANTHER" id="PTHR12352">
    <property type="entry name" value="SECRETED MODULAR CALCIUM-BINDING PROTEIN"/>
    <property type="match status" value="1"/>
</dbReference>
<dbReference type="PANTHER" id="PTHR12352:SF3">
    <property type="entry name" value="NIDOGEN-2"/>
    <property type="match status" value="1"/>
</dbReference>
<sequence>MLVRGKEASEKCMAPIQIINTVLNDMTNVRDASTSPRTCSVFHFPEAEISRCLLEDVSSILTSRLSAKTGKDNFAAYFAGCQRNGSYKCHQKWPAVGLSWQSDPQGRVMENTLTRGKSQCSRERGTSELVESSERLDRPTYPDYLDKLCPETYDEESGDEISDDDISDDGDDNTYDDYDVCPENLPLLSNCNQNLCKNVKCDNERNFSCRVNPCGTCRPECYDVKGHKVQTPRVLSPCQTAQLNIKDLGEQFCVMSERYERTAKTLKLRAQNATLWRKQNNESLRLVWQREKICRKLTRVTHLYAINTNVPTCAADGSYDSKQCTSSRKFCWCVDKNGRPREKMQIKRYEELNCSKTAADHEKRWTCSSLLRSGQKTRRICRKHVDCSDSKGMCCRSSRSRNGNKVCLDPPPKMPEKKPGLCPDVPTSPTYSCKSQCETDANCEGEHKCCMMGCGKTCVPPNEPVCPKDKPFKLCIYDKCLSSPGCFNHPSAYCRMNYCGGCTAEYFNNYNRKVDCINGTQCQTQRHLASEIYKKKFFGVFGSLPMVIPGSQVEDYSHRPSESDGDSNGGQRSNTKNHQHGGSVGGQHENGGGRIGSNVRNHRIENGYPNGVSGASGSSGSSGSSGTSGSSGSSGSTGYSGSTGSSGSSGFRTRRRGKRSINGFRNGDQSGQEGRTSKRNESNRREVDLGVFVPVCDSRDGEFIPEQCNATAGVCWVARVSLKLVGDFDEVTGNKENFIRYTKDEIVKKSNHKIRKKQIRNIKLERGSIKVTFEIAENSDSATLDDIVETLESHIRSKNFVVKMREKEYRSDGNFHASFHGYHDDHPTESKPKRLLTMTDAATIGAFSGIILFGAVLFVWKLYLRRKKKQPEIWRDKIGEKLPEEEKEVVGNYLEDQEDNFGDNFEDNFVRRYMKASVCISITSIIGRNMALYNQLVAQGKACINPGFRFYQQKFSVQFHNVVRAFKAARLCCPVQVQALRPTAVSVQDLKQFSFITDAEVVQLVEELPNYLATADGAAIETEEDKVHWWATHAAALPNWSAAVKKILLVQPSSASAERVFSLLQNAFSKQQEAALEETVETSVMLRYNDNKRT</sequence>
<name>A0A2B4S074_STYPI</name>
<evidence type="ECO:0000256" key="7">
    <source>
        <dbReference type="SAM" id="Phobius"/>
    </source>
</evidence>
<dbReference type="PROSITE" id="PS51162">
    <property type="entry name" value="THYROGLOBULIN_1_2"/>
    <property type="match status" value="1"/>
</dbReference>
<evidence type="ECO:0000313" key="10">
    <source>
        <dbReference type="EMBL" id="PFX21895.1"/>
    </source>
</evidence>
<dbReference type="SUPFAM" id="SSF57256">
    <property type="entry name" value="Elafin-like"/>
    <property type="match status" value="1"/>
</dbReference>
<dbReference type="GO" id="GO:0005615">
    <property type="term" value="C:extracellular space"/>
    <property type="evidence" value="ECO:0007669"/>
    <property type="project" value="TreeGrafter"/>
</dbReference>
<dbReference type="AlphaFoldDB" id="A0A2B4S074"/>
<dbReference type="Proteomes" id="UP000225706">
    <property type="component" value="Unassembled WGS sequence"/>
</dbReference>
<dbReference type="Pfam" id="PF05699">
    <property type="entry name" value="Dimer_Tnp_hAT"/>
    <property type="match status" value="1"/>
</dbReference>
<keyword evidence="7" id="KW-0472">Membrane</keyword>
<dbReference type="GO" id="GO:0046983">
    <property type="term" value="F:protein dimerization activity"/>
    <property type="evidence" value="ECO:0007669"/>
    <property type="project" value="InterPro"/>
</dbReference>
<dbReference type="Pfam" id="PF00086">
    <property type="entry name" value="Thyroglobulin_1"/>
    <property type="match status" value="2"/>
</dbReference>
<evidence type="ECO:0000259" key="9">
    <source>
        <dbReference type="PROSITE" id="PS51390"/>
    </source>
</evidence>
<dbReference type="SMART" id="SM00211">
    <property type="entry name" value="TY"/>
    <property type="match status" value="2"/>
</dbReference>
<feature type="disulfide bond" evidence="5">
    <location>
        <begin position="324"/>
        <end position="331"/>
    </location>
</feature>
<dbReference type="SUPFAM" id="SSF53098">
    <property type="entry name" value="Ribonuclease H-like"/>
    <property type="match status" value="1"/>
</dbReference>
<reference evidence="11" key="1">
    <citation type="journal article" date="2017" name="bioRxiv">
        <title>Comparative analysis of the genomes of Stylophora pistillata and Acropora digitifera provides evidence for extensive differences between species of corals.</title>
        <authorList>
            <person name="Voolstra C.R."/>
            <person name="Li Y."/>
            <person name="Liew Y.J."/>
            <person name="Baumgarten S."/>
            <person name="Zoccola D."/>
            <person name="Flot J.-F."/>
            <person name="Tambutte S."/>
            <person name="Allemand D."/>
            <person name="Aranda M."/>
        </authorList>
    </citation>
    <scope>NUCLEOTIDE SEQUENCE [LARGE SCALE GENOMIC DNA]</scope>
</reference>
<dbReference type="Gene3D" id="4.10.75.10">
    <property type="entry name" value="Elafin-like"/>
    <property type="match status" value="1"/>
</dbReference>
<dbReference type="CDD" id="cd00199">
    <property type="entry name" value="WAP"/>
    <property type="match status" value="1"/>
</dbReference>
<dbReference type="CDD" id="cd00191">
    <property type="entry name" value="TY"/>
    <property type="match status" value="2"/>
</dbReference>
<keyword evidence="4 5" id="KW-1015">Disulfide bond</keyword>
<dbReference type="InterPro" id="IPR012337">
    <property type="entry name" value="RNaseH-like_sf"/>
</dbReference>
<feature type="compositionally biased region" description="Gly residues" evidence="6">
    <location>
        <begin position="582"/>
        <end position="595"/>
    </location>
</feature>